<feature type="region of interest" description="Disordered" evidence="8">
    <location>
        <begin position="1"/>
        <end position="157"/>
    </location>
</feature>
<dbReference type="InParanoid" id="A0A0D2WTH6"/>
<evidence type="ECO:0000256" key="2">
    <source>
        <dbReference type="ARBA" id="ARBA00022694"/>
    </source>
</evidence>
<evidence type="ECO:0000256" key="6">
    <source>
        <dbReference type="PIRSR" id="PIRSR641708-2"/>
    </source>
</evidence>
<evidence type="ECO:0000256" key="4">
    <source>
        <dbReference type="ARBA" id="ARBA00036943"/>
    </source>
</evidence>
<feature type="coiled-coil region" evidence="7">
    <location>
        <begin position="1284"/>
        <end position="1392"/>
    </location>
</feature>
<dbReference type="SUPFAM" id="SSF55120">
    <property type="entry name" value="Pseudouridine synthase"/>
    <property type="match status" value="1"/>
</dbReference>
<dbReference type="CDD" id="cd02568">
    <property type="entry name" value="PseudoU_synth_PUS1_PUS2"/>
    <property type="match status" value="1"/>
</dbReference>
<keyword evidence="2" id="KW-0819">tRNA processing</keyword>
<feature type="compositionally biased region" description="Basic and acidic residues" evidence="8">
    <location>
        <begin position="77"/>
        <end position="86"/>
    </location>
</feature>
<feature type="compositionally biased region" description="Pro residues" evidence="8">
    <location>
        <begin position="1"/>
        <end position="18"/>
    </location>
</feature>
<keyword evidence="3" id="KW-0413">Isomerase</keyword>
<dbReference type="InterPro" id="IPR020094">
    <property type="entry name" value="TruA/RsuA/RluB/E/F_N"/>
</dbReference>
<evidence type="ECO:0000256" key="1">
    <source>
        <dbReference type="ARBA" id="ARBA00009375"/>
    </source>
</evidence>
<dbReference type="EMBL" id="KE346369">
    <property type="protein sequence ID" value="KJE95785.1"/>
    <property type="molecule type" value="Genomic_DNA"/>
</dbReference>
<gene>
    <name evidence="10" type="ORF">CAOG_009967</name>
</gene>
<dbReference type="Gene3D" id="3.30.70.660">
    <property type="entry name" value="Pseudouridine synthase I, catalytic domain, C-terminal subdomain"/>
    <property type="match status" value="1"/>
</dbReference>
<evidence type="ECO:0000259" key="9">
    <source>
        <dbReference type="Pfam" id="PF01416"/>
    </source>
</evidence>
<name>A0A0D2WTH6_CAPO3</name>
<evidence type="ECO:0000256" key="3">
    <source>
        <dbReference type="ARBA" id="ARBA00023235"/>
    </source>
</evidence>
<protein>
    <recommendedName>
        <fullName evidence="9">Pseudouridine synthase I TruA alpha/beta domain-containing protein</fullName>
    </recommendedName>
</protein>
<organism evidence="10 11">
    <name type="scientific">Capsaspora owczarzaki (strain ATCC 30864)</name>
    <dbReference type="NCBI Taxonomy" id="595528"/>
    <lineage>
        <taxon>Eukaryota</taxon>
        <taxon>Filasterea</taxon>
        <taxon>Capsaspora</taxon>
    </lineage>
</organism>
<dbReference type="Pfam" id="PF01416">
    <property type="entry name" value="PseudoU_synth_1"/>
    <property type="match status" value="1"/>
</dbReference>
<reference evidence="11" key="1">
    <citation type="submission" date="2011-02" db="EMBL/GenBank/DDBJ databases">
        <title>The Genome Sequence of Capsaspora owczarzaki ATCC 30864.</title>
        <authorList>
            <person name="Russ C."/>
            <person name="Cuomo C."/>
            <person name="Burger G."/>
            <person name="Gray M.W."/>
            <person name="Holland P.W.H."/>
            <person name="King N."/>
            <person name="Lang F.B.F."/>
            <person name="Roger A.J."/>
            <person name="Ruiz-Trillo I."/>
            <person name="Young S.K."/>
            <person name="Zeng Q."/>
            <person name="Gargeya S."/>
            <person name="Alvarado L."/>
            <person name="Berlin A."/>
            <person name="Chapman S.B."/>
            <person name="Chen Z."/>
            <person name="Freedman E."/>
            <person name="Gellesch M."/>
            <person name="Goldberg J."/>
            <person name="Griggs A."/>
            <person name="Gujja S."/>
            <person name="Heilman E."/>
            <person name="Heiman D."/>
            <person name="Howarth C."/>
            <person name="Mehta T."/>
            <person name="Neiman D."/>
            <person name="Pearson M."/>
            <person name="Roberts A."/>
            <person name="Saif S."/>
            <person name="Shea T."/>
            <person name="Shenoy N."/>
            <person name="Sisk P."/>
            <person name="Stolte C."/>
            <person name="Sykes S."/>
            <person name="White J."/>
            <person name="Yandava C."/>
            <person name="Haas B."/>
            <person name="Nusbaum C."/>
            <person name="Birren B."/>
        </authorList>
    </citation>
    <scope>NUCLEOTIDE SEQUENCE</scope>
    <source>
        <strain evidence="11">ATCC 30864</strain>
    </source>
</reference>
<feature type="compositionally biased region" description="Low complexity" evidence="8">
    <location>
        <begin position="92"/>
        <end position="113"/>
    </location>
</feature>
<evidence type="ECO:0000313" key="10">
    <source>
        <dbReference type="EMBL" id="KJE95785.1"/>
    </source>
</evidence>
<dbReference type="GO" id="GO:1990481">
    <property type="term" value="P:mRNA pseudouridine synthesis"/>
    <property type="evidence" value="ECO:0007669"/>
    <property type="project" value="TreeGrafter"/>
</dbReference>
<feature type="active site" description="Nucleophile" evidence="5">
    <location>
        <position position="223"/>
    </location>
</feature>
<keyword evidence="11" id="KW-1185">Reference proteome</keyword>
<proteinExistence type="inferred from homology"/>
<feature type="compositionally biased region" description="Basic and acidic residues" evidence="8">
    <location>
        <begin position="120"/>
        <end position="143"/>
    </location>
</feature>
<dbReference type="GO" id="GO:0003723">
    <property type="term" value="F:RNA binding"/>
    <property type="evidence" value="ECO:0007669"/>
    <property type="project" value="InterPro"/>
</dbReference>
<dbReference type="InterPro" id="IPR020095">
    <property type="entry name" value="PsdUridine_synth_TruA_C"/>
</dbReference>
<dbReference type="PhylomeDB" id="A0A0D2WTH6"/>
<comment type="catalytic activity">
    <reaction evidence="4">
        <text>a uridine in tRNA = a pseudouridine in tRNA</text>
        <dbReference type="Rhea" id="RHEA:54572"/>
        <dbReference type="Rhea" id="RHEA-COMP:13339"/>
        <dbReference type="Rhea" id="RHEA-COMP:13934"/>
        <dbReference type="ChEBI" id="CHEBI:65314"/>
        <dbReference type="ChEBI" id="CHEBI:65315"/>
    </reaction>
</comment>
<evidence type="ECO:0000256" key="8">
    <source>
        <dbReference type="SAM" id="MobiDB-lite"/>
    </source>
</evidence>
<dbReference type="PANTHER" id="PTHR11142">
    <property type="entry name" value="PSEUDOURIDYLATE SYNTHASE"/>
    <property type="match status" value="1"/>
</dbReference>
<dbReference type="NCBIfam" id="TIGR00071">
    <property type="entry name" value="hisT_truA"/>
    <property type="match status" value="1"/>
</dbReference>
<dbReference type="InterPro" id="IPR001406">
    <property type="entry name" value="PsdUridine_synth_TruA"/>
</dbReference>
<evidence type="ECO:0000313" key="11">
    <source>
        <dbReference type="Proteomes" id="UP000008743"/>
    </source>
</evidence>
<accession>A0A0D2WTH6</accession>
<dbReference type="Gene3D" id="3.30.70.580">
    <property type="entry name" value="Pseudouridine synthase I, catalytic domain, N-terminal subdomain"/>
    <property type="match status" value="1"/>
</dbReference>
<dbReference type="PANTHER" id="PTHR11142:SF4">
    <property type="entry name" value="PSEUDOURIDYLATE SYNTHASE 1 HOMOLOG"/>
    <property type="match status" value="1"/>
</dbReference>
<evidence type="ECO:0000256" key="5">
    <source>
        <dbReference type="PIRSR" id="PIRSR641708-1"/>
    </source>
</evidence>
<dbReference type="GO" id="GO:0009982">
    <property type="term" value="F:pseudouridine synthase activity"/>
    <property type="evidence" value="ECO:0007669"/>
    <property type="project" value="InterPro"/>
</dbReference>
<dbReference type="GO" id="GO:0031119">
    <property type="term" value="P:tRNA pseudouridine synthesis"/>
    <property type="evidence" value="ECO:0007669"/>
    <property type="project" value="InterPro"/>
</dbReference>
<feature type="compositionally biased region" description="Low complexity" evidence="8">
    <location>
        <begin position="60"/>
        <end position="71"/>
    </location>
</feature>
<feature type="binding site" evidence="6">
    <location>
        <position position="278"/>
    </location>
    <ligand>
        <name>substrate</name>
    </ligand>
</feature>
<feature type="domain" description="Pseudouridine synthase I TruA alpha/beta" evidence="9">
    <location>
        <begin position="312"/>
        <end position="443"/>
    </location>
</feature>
<sequence length="1666" mass="181997">MSSSPPPPPLSPLSPPPSNTLTDTANNAPVPMTTAPLASSAVVAAKRSHEESVATDDDAGSNTATTTSAQQADDDTRDAKRTRTEGADEANADAATATASPPGSPGSPGSPAARLKRTRKQEAEFGKQKRMQPRDEPRPKGPDGEDDGEGAEGVFDENGVRIPKRKVAMLVSFVGTRYRGMQYNGDVPTIEGELLKAFAKSGTVAACNADIHKINFQRCARTDTGVSAIGQVISFKMLMVPNPIERINEQLPHDIRAHGYARVAGSFNARTACTSRVYSYTLPTFAFAPYKSMTWDYRIDAATLQKVRDTFAKYTGSHRFHNYTIKVRINDAQAMRVMQSCTVNDPLLTPIDREWLAANPEPVSADQPAPEGCPDHLTHLEMVTMVIEGQSFMYNQIRKMVGMVIAIVRGQSETFSIPNSFTLPQMAVPRAPGLGLALERVKFRDYERKFGKSDGHGSVHFDSANAALAQFKFDLVDREVVLKEAREGVMYHWLEELSRVRVGVDNRPESEVPAYVAAPSSTENGRSGRPGLDSIMHIELTRAVYVWGRAAELINPTNVPNRAAFFSFLLNPRPGAPCQEIPMHAQSVGRPIGAVSAMNPFNRIYFEADRDNLSNPTCANQLRAFLKECHRHGIAVEFLDGQPKWLSSEQSILAPSELVAEVLAFNAAAADPTEMFDGIHLDIEPHCLGADVWLATPQSPPADIDAKHDPAWLLLTSARQKTDFAKLGIRDGRRYNNHVKRRLLAILIDARRQMAQKRSAMTLSVDLGPDYYYNVGDLWLALNASLPVIEKPSAASGQGLLLDAITIMNYYASTDGFLNGDCEHIGGLHNNLRLLPTPGCNLVFAAETIQPPRAPEECTFWNKGFAALAQTLDAAVAAGYAAERFAADEQTTTTTTTTCDAVAAAPPAAVREADAAAADAARVATETTSGVPTTLDTMDTAASYVSDVTSEAPSSLETDSEFGESLASSSLLYSERDASSASYAVTLHLARASFRPGEALRVGVEFQRTSDVRDWAAQDAQQQQRGGFPSAMGIGCAMTQASPTAPSSKTGRVVLSSLPDNKKIAEKIVLCSAGDDMGYADFPENSVPTVSGWCQLESYGLASASVPCAKEVVLFLENGDPDHLERIDKFLGDYRGVGALGAGEDDEDEYVLPVTLELDAEQQADLVAQVKLGERRVNDVIECSKKVIEQLASRAAAADAAAATTQQAAAQAGADDVSQQSVERLQAENLALKRANQVLVQQVSLESDAIKNAVTLKHENDVLTERLAQFAILQQAHDDIQLRNLLLQQEVRRYELSHEDLKSRLDDADRDVQAMKAKVGTLTQEWRAASDELTQSERETKHAKDELTQLKLDAAQAKQEQLDMLGRHQMELQQLKQDVAQHKQEAAQHKQDNLDLLSRHQVALTKSERETKLFKDELTHHKQDAAQAKQDRLVMLSRHQAELQQLKQDTALAKQEQLDMLSRHQVELQQAVSRQQGAEARAVAALEGEAALRATLEKERHERASLPLAKEVELSQTIAELRKDLATRANSAAALEARCMALQESSDKMAGYARQFEQEATASRALITTLEDDMGSRHARIAELTVHLEESERKHLVRIEQLEQANSNLEAALALEQARKFSNPDIEDIKNLLGTTSAEAAQYLQRFNGDLVATRTAIAREKFGHL</sequence>
<dbReference type="FunFam" id="3.30.70.580:FF:000002">
    <property type="entry name" value="tRNA pseudouridine synthase"/>
    <property type="match status" value="1"/>
</dbReference>
<dbReference type="STRING" id="595528.A0A0D2WTH6"/>
<dbReference type="Proteomes" id="UP000008743">
    <property type="component" value="Unassembled WGS sequence"/>
</dbReference>
<feature type="coiled-coil region" evidence="7">
    <location>
        <begin position="1592"/>
        <end position="1619"/>
    </location>
</feature>
<dbReference type="InterPro" id="IPR020103">
    <property type="entry name" value="PsdUridine_synth_cat_dom_sf"/>
</dbReference>
<comment type="similarity">
    <text evidence="1">Belongs to the tRNA pseudouridine synthase TruA family.</text>
</comment>
<evidence type="ECO:0000256" key="7">
    <source>
        <dbReference type="SAM" id="Coils"/>
    </source>
</evidence>
<keyword evidence="7" id="KW-0175">Coiled coil</keyword>
<dbReference type="InterPro" id="IPR020097">
    <property type="entry name" value="PsdUridine_synth_TruA_a/b_dom"/>
</dbReference>
<dbReference type="OrthoDB" id="10256309at2759"/>
<dbReference type="InterPro" id="IPR041708">
    <property type="entry name" value="PUS1/PUS2-like"/>
</dbReference>
<dbReference type="GO" id="GO:0005634">
    <property type="term" value="C:nucleus"/>
    <property type="evidence" value="ECO:0007669"/>
    <property type="project" value="TreeGrafter"/>
</dbReference>